<dbReference type="Proteomes" id="UP000265520">
    <property type="component" value="Unassembled WGS sequence"/>
</dbReference>
<comment type="caution">
    <text evidence="1">The sequence shown here is derived from an EMBL/GenBank/DDBJ whole genome shotgun (WGS) entry which is preliminary data.</text>
</comment>
<proteinExistence type="predicted"/>
<accession>A0A392V465</accession>
<dbReference type="AlphaFoldDB" id="A0A392V465"/>
<organism evidence="1 2">
    <name type="scientific">Trifolium medium</name>
    <dbReference type="NCBI Taxonomy" id="97028"/>
    <lineage>
        <taxon>Eukaryota</taxon>
        <taxon>Viridiplantae</taxon>
        <taxon>Streptophyta</taxon>
        <taxon>Embryophyta</taxon>
        <taxon>Tracheophyta</taxon>
        <taxon>Spermatophyta</taxon>
        <taxon>Magnoliopsida</taxon>
        <taxon>eudicotyledons</taxon>
        <taxon>Gunneridae</taxon>
        <taxon>Pentapetalae</taxon>
        <taxon>rosids</taxon>
        <taxon>fabids</taxon>
        <taxon>Fabales</taxon>
        <taxon>Fabaceae</taxon>
        <taxon>Papilionoideae</taxon>
        <taxon>50 kb inversion clade</taxon>
        <taxon>NPAAA clade</taxon>
        <taxon>Hologalegina</taxon>
        <taxon>IRL clade</taxon>
        <taxon>Trifolieae</taxon>
        <taxon>Trifolium</taxon>
    </lineage>
</organism>
<protein>
    <submittedName>
        <fullName evidence="1">Transposon Ty3-G gag-pol polyprotein</fullName>
    </submittedName>
</protein>
<dbReference type="InterPro" id="IPR043128">
    <property type="entry name" value="Rev_trsase/Diguanyl_cyclase"/>
</dbReference>
<dbReference type="Gene3D" id="3.30.70.270">
    <property type="match status" value="1"/>
</dbReference>
<sequence length="29" mass="3309">MCVDYRALNAATVKDRFPLPTVDELLDEL</sequence>
<feature type="non-terminal residue" evidence="1">
    <location>
        <position position="29"/>
    </location>
</feature>
<dbReference type="InterPro" id="IPR043502">
    <property type="entry name" value="DNA/RNA_pol_sf"/>
</dbReference>
<keyword evidence="2" id="KW-1185">Reference proteome</keyword>
<reference evidence="1 2" key="1">
    <citation type="journal article" date="2018" name="Front. Plant Sci.">
        <title>Red Clover (Trifolium pratense) and Zigzag Clover (T. medium) - A Picture of Genomic Similarities and Differences.</title>
        <authorList>
            <person name="Dluhosova J."/>
            <person name="Istvanek J."/>
            <person name="Nedelnik J."/>
            <person name="Repkova J."/>
        </authorList>
    </citation>
    <scope>NUCLEOTIDE SEQUENCE [LARGE SCALE GENOMIC DNA]</scope>
    <source>
        <strain evidence="2">cv. 10/8</strain>
        <tissue evidence="1">Leaf</tissue>
    </source>
</reference>
<evidence type="ECO:0000313" key="1">
    <source>
        <dbReference type="EMBL" id="MCI81851.1"/>
    </source>
</evidence>
<dbReference type="SUPFAM" id="SSF56672">
    <property type="entry name" value="DNA/RNA polymerases"/>
    <property type="match status" value="1"/>
</dbReference>
<dbReference type="EMBL" id="LXQA011029237">
    <property type="protein sequence ID" value="MCI81851.1"/>
    <property type="molecule type" value="Genomic_DNA"/>
</dbReference>
<evidence type="ECO:0000313" key="2">
    <source>
        <dbReference type="Proteomes" id="UP000265520"/>
    </source>
</evidence>
<name>A0A392V465_9FABA</name>